<dbReference type="Proteomes" id="UP000187209">
    <property type="component" value="Unassembled WGS sequence"/>
</dbReference>
<proteinExistence type="predicted"/>
<name>A0A1R2AYA0_9CILI</name>
<evidence type="ECO:0000313" key="1">
    <source>
        <dbReference type="EMBL" id="OMJ69435.1"/>
    </source>
</evidence>
<dbReference type="InterPro" id="IPR013887">
    <property type="entry name" value="UPF0592"/>
</dbReference>
<dbReference type="Pfam" id="PF08578">
    <property type="entry name" value="DUF1765"/>
    <property type="match status" value="1"/>
</dbReference>
<protein>
    <submittedName>
        <fullName evidence="1">Uncharacterized protein</fullName>
    </submittedName>
</protein>
<accession>A0A1R2AYA0</accession>
<comment type="caution">
    <text evidence="1">The sequence shown here is derived from an EMBL/GenBank/DDBJ whole genome shotgun (WGS) entry which is preliminary data.</text>
</comment>
<reference evidence="1 2" key="1">
    <citation type="submission" date="2016-11" db="EMBL/GenBank/DDBJ databases">
        <title>The macronuclear genome of Stentor coeruleus: a giant cell with tiny introns.</title>
        <authorList>
            <person name="Slabodnick M."/>
            <person name="Ruby J.G."/>
            <person name="Reiff S.B."/>
            <person name="Swart E.C."/>
            <person name="Gosai S."/>
            <person name="Prabakaran S."/>
            <person name="Witkowska E."/>
            <person name="Larue G.E."/>
            <person name="Fisher S."/>
            <person name="Freeman R.M."/>
            <person name="Gunawardena J."/>
            <person name="Chu W."/>
            <person name="Stover N.A."/>
            <person name="Gregory B.D."/>
            <person name="Nowacki M."/>
            <person name="Derisi J."/>
            <person name="Roy S.W."/>
            <person name="Marshall W.F."/>
            <person name="Sood P."/>
        </authorList>
    </citation>
    <scope>NUCLEOTIDE SEQUENCE [LARGE SCALE GENOMIC DNA]</scope>
    <source>
        <strain evidence="1">WM001</strain>
    </source>
</reference>
<organism evidence="1 2">
    <name type="scientific">Stentor coeruleus</name>
    <dbReference type="NCBI Taxonomy" id="5963"/>
    <lineage>
        <taxon>Eukaryota</taxon>
        <taxon>Sar</taxon>
        <taxon>Alveolata</taxon>
        <taxon>Ciliophora</taxon>
        <taxon>Postciliodesmatophora</taxon>
        <taxon>Heterotrichea</taxon>
        <taxon>Heterotrichida</taxon>
        <taxon>Stentoridae</taxon>
        <taxon>Stentor</taxon>
    </lineage>
</organism>
<dbReference type="OrthoDB" id="296767at2759"/>
<gene>
    <name evidence="1" type="ORF">SteCoe_32849</name>
</gene>
<dbReference type="AlphaFoldDB" id="A0A1R2AYA0"/>
<evidence type="ECO:0000313" key="2">
    <source>
        <dbReference type="Proteomes" id="UP000187209"/>
    </source>
</evidence>
<dbReference type="PANTHER" id="PTHR35397">
    <property type="entry name" value="C2 DOMAIN-CONTAINING PROTEIN-RELATED"/>
    <property type="match status" value="1"/>
</dbReference>
<dbReference type="EMBL" id="MPUH01001199">
    <property type="protein sequence ID" value="OMJ69435.1"/>
    <property type="molecule type" value="Genomic_DNA"/>
</dbReference>
<keyword evidence="2" id="KW-1185">Reference proteome</keyword>
<sequence>MGNCIKTTNKPFTIKSLQQSKESDSAQMLKFNVKINKLKIRDLAENINKGQKLAVNFAFASEFFKFPEKNCENNIFRWEDSTTFVYEANLHQINRQNLEISVLAKGKTVCSTEIKIKSIIDGPVHQNTCLTGGGLLVGRISFDIEFLEETCLLISAQSLNYILEENNIGNFSTSIKFASDTAKESLHSSIFQTPIWKFTNSESLSLSLLVTMKNIRDAALQMRLYKHNKEKFQLTAECWVSFTKLFAQDMGAIYRKESFLEFTSNQSGSQLDFEKINKALKCIHEKKISEDLWLCGRKVGVFEGLITITGMPTFVQLISGVNTENGITVQNLNIINPNKGEKNNNLPKQISEIQKLTNKLKGSVQIKTGKVGPSHEREIFKYKKEIIDRLCTLLEETTKESLICYTYTNSKSLLKSQKILIELAIHLIEYAPLVNYDIKPFYFKCIILVINRGELDIGHLGLIKSAKDLLEEKILIAKEYYFMIQEVVQLSLSRMMFKGVDDMTQDYVDKTLAIGWFRIPEFRDHIKELVKKKSYYSIKEWRNIESSLDEDKAHDVSNPLDWGPFHELLPKDMKNDEFSNYMQKDAWRSRFEKRGIAFFTFFEEWIEHAHKQSGSQNFIWSCIPGYKILLKAFLIEMKERLIIEYPEALISCACKVLYNPRMLNVMVRILFCKTNVYDFNSVQETFRVMSRLFDSFFKLRKKLQNTFDNEFFTLGLKICLEDENALNISKALWFLYNQYHLILGTLRKDVIYQIIVKKKFISYFYHWSKEVRNMFHHLILYRILSLNKFCFERTEENEDINDLIRKKTKKYLKNMKKEQLKKAQAPYFHISIEEFEKIKKEYKDWKKKIGTSSGKLYGISETFPYPEVNAKLNYIDLAERRMEEQW</sequence>
<dbReference type="PANTHER" id="PTHR35397:SF1">
    <property type="entry name" value="ARMADILLO-LIKE HELICAL DOMAIN-CONTAINING PROTEIN"/>
    <property type="match status" value="1"/>
</dbReference>